<dbReference type="RefSeq" id="WP_091148175.1">
    <property type="nucleotide sequence ID" value="NZ_FNAI01000003.1"/>
</dbReference>
<organism evidence="1 2">
    <name type="scientific">Mucilaginibacter pineti</name>
    <dbReference type="NCBI Taxonomy" id="1391627"/>
    <lineage>
        <taxon>Bacteria</taxon>
        <taxon>Pseudomonadati</taxon>
        <taxon>Bacteroidota</taxon>
        <taxon>Sphingobacteriia</taxon>
        <taxon>Sphingobacteriales</taxon>
        <taxon>Sphingobacteriaceae</taxon>
        <taxon>Mucilaginibacter</taxon>
    </lineage>
</organism>
<reference evidence="1 2" key="1">
    <citation type="submission" date="2016-10" db="EMBL/GenBank/DDBJ databases">
        <authorList>
            <person name="de Groot N.N."/>
        </authorList>
    </citation>
    <scope>NUCLEOTIDE SEQUENCE [LARGE SCALE GENOMIC DNA]</scope>
    <source>
        <strain evidence="1 2">47C3B</strain>
    </source>
</reference>
<dbReference type="GO" id="GO:0016740">
    <property type="term" value="F:transferase activity"/>
    <property type="evidence" value="ECO:0007669"/>
    <property type="project" value="UniProtKB-KW"/>
</dbReference>
<dbReference type="EMBL" id="FNAI01000003">
    <property type="protein sequence ID" value="SDD99178.1"/>
    <property type="molecule type" value="Genomic_DNA"/>
</dbReference>
<keyword evidence="2" id="KW-1185">Reference proteome</keyword>
<accession>A0A1G6Z954</accession>
<name>A0A1G6Z954_9SPHI</name>
<keyword evidence="1" id="KW-0808">Transferase</keyword>
<dbReference type="OrthoDB" id="9796281at2"/>
<gene>
    <name evidence="1" type="ORF">SAMN05216464_103266</name>
</gene>
<dbReference type="Proteomes" id="UP000199072">
    <property type="component" value="Unassembled WGS sequence"/>
</dbReference>
<dbReference type="STRING" id="1391627.SAMN05216464_103266"/>
<evidence type="ECO:0000313" key="2">
    <source>
        <dbReference type="Proteomes" id="UP000199072"/>
    </source>
</evidence>
<dbReference type="Pfam" id="PF08843">
    <property type="entry name" value="AbiEii"/>
    <property type="match status" value="1"/>
</dbReference>
<sequence length="228" mass="25764">MLHWETVSEDLKQTLLILMEADVLKDYRLVGGTALSLYLGHRMSVDIDLFTDAANYGKIDYNEIEEFLIDTFPYVSGDFGGVPVFGKGYVIGKDKDNAVKVDIYYASESFTQEAVESDGIRLATIDDIVAMKTDVISRGGRKKDFWDLHELLDSYTIDKMIALHAATYEWTHDENGIVNNFTDFAQVDEDFDPICLKGKEWAFIKDDFEEALKKLENGTDPKSPSAKT</sequence>
<proteinExistence type="predicted"/>
<evidence type="ECO:0000313" key="1">
    <source>
        <dbReference type="EMBL" id="SDD99178.1"/>
    </source>
</evidence>
<dbReference type="AlphaFoldDB" id="A0A1G6Z954"/>
<protein>
    <submittedName>
        <fullName evidence="1">Nucleotidyl transferase AbiEii toxin, Type IV TA system</fullName>
    </submittedName>
</protein>
<dbReference type="InterPro" id="IPR014942">
    <property type="entry name" value="AbiEii"/>
</dbReference>